<sequence length="67" mass="7199">MTHRAQRAVQCVLKKSTSSTSLAKLRLNSCGESLQSALVYLRAIQHVACSLCACKTSEACANNEEKG</sequence>
<accession>A0AB38E5C7</accession>
<dbReference type="EMBL" id="OCYT01000079">
    <property type="protein sequence ID" value="SON78267.1"/>
    <property type="molecule type" value="Genomic_DNA"/>
</dbReference>
<organism evidence="2 3">
    <name type="scientific">Xanthomonas campestris pv. phaseoli</name>
    <dbReference type="NCBI Taxonomy" id="317013"/>
    <lineage>
        <taxon>Bacteria</taxon>
        <taxon>Pseudomonadati</taxon>
        <taxon>Pseudomonadota</taxon>
        <taxon>Gammaproteobacteria</taxon>
        <taxon>Lysobacterales</taxon>
        <taxon>Lysobacteraceae</taxon>
        <taxon>Xanthomonas</taxon>
    </lineage>
</organism>
<name>A0AB38E5C7_XANCH</name>
<proteinExistence type="predicted"/>
<evidence type="ECO:0000313" key="2">
    <source>
        <dbReference type="EMBL" id="SON92669.1"/>
    </source>
</evidence>
<gene>
    <name evidence="1" type="ORF">XAP6984_250010</name>
    <name evidence="2" type="ORF">XAP7430_810002</name>
</gene>
<evidence type="ECO:0000313" key="4">
    <source>
        <dbReference type="Proteomes" id="UP000234181"/>
    </source>
</evidence>
<evidence type="ECO:0000313" key="1">
    <source>
        <dbReference type="EMBL" id="SON78267.1"/>
    </source>
</evidence>
<comment type="caution">
    <text evidence="2">The sequence shown here is derived from an EMBL/GenBank/DDBJ whole genome shotgun (WGS) entry which is preliminary data.</text>
</comment>
<protein>
    <submittedName>
        <fullName evidence="2">Uncharacterized protein</fullName>
    </submittedName>
</protein>
<dbReference type="Proteomes" id="UP000234181">
    <property type="component" value="Unassembled WGS sequence"/>
</dbReference>
<dbReference type="AlphaFoldDB" id="A0AB38E5C7"/>
<dbReference type="EMBL" id="OCYS01000140">
    <property type="protein sequence ID" value="SON92669.1"/>
    <property type="molecule type" value="Genomic_DNA"/>
</dbReference>
<keyword evidence="4" id="KW-1185">Reference proteome</keyword>
<evidence type="ECO:0000313" key="3">
    <source>
        <dbReference type="Proteomes" id="UP000234166"/>
    </source>
</evidence>
<dbReference type="Proteomes" id="UP000234166">
    <property type="component" value="Unassembled WGS sequence"/>
</dbReference>
<reference evidence="3 4" key="1">
    <citation type="submission" date="2017-10" db="EMBL/GenBank/DDBJ databases">
        <authorList>
            <person name="Regsiter A."/>
            <person name="William W."/>
        </authorList>
    </citation>
    <scope>NUCLEOTIDE SEQUENCE [LARGE SCALE GENOMIC DNA]</scope>
    <source>
        <strain evidence="1 4">CFBP6984</strain>
        <strain evidence="2 3">CFBP7430</strain>
    </source>
</reference>